<dbReference type="EMBL" id="PGTZ01000002">
    <property type="protein sequence ID" value="PJI95211.1"/>
    <property type="molecule type" value="Genomic_DNA"/>
</dbReference>
<accession>A0A2M8WWB8</accession>
<evidence type="ECO:0000256" key="1">
    <source>
        <dbReference type="SAM" id="MobiDB-lite"/>
    </source>
</evidence>
<dbReference type="Pfam" id="PF20060">
    <property type="entry name" value="DUF6459"/>
    <property type="match status" value="1"/>
</dbReference>
<sequence length="189" mass="20127">MTVTTARPRHTTAPATSPSTASAPPTAARRLRVRPVAPPPRGRLAVAPPSAPVPLLRPGIEPRPEPVVLDDTPSERPAPPLGDPTALVCAVVRGTVEALRGERPLTQLARWVTPSIMDALTTRAALVRGVPRPPVAPRPVLVRRARVVRLGPTSAEATVVVDDVDRVRAAALRVEVRRGHWRVVALEIG</sequence>
<evidence type="ECO:0000313" key="3">
    <source>
        <dbReference type="Proteomes" id="UP000231586"/>
    </source>
</evidence>
<dbReference type="InterPro" id="IPR045596">
    <property type="entry name" value="DUF6459"/>
</dbReference>
<organism evidence="2 3">
    <name type="scientific">Luteimicrobium subarcticum</name>
    <dbReference type="NCBI Taxonomy" id="620910"/>
    <lineage>
        <taxon>Bacteria</taxon>
        <taxon>Bacillati</taxon>
        <taxon>Actinomycetota</taxon>
        <taxon>Actinomycetes</taxon>
        <taxon>Micrococcales</taxon>
        <taxon>Luteimicrobium</taxon>
    </lineage>
</organism>
<feature type="compositionally biased region" description="Low complexity" evidence="1">
    <location>
        <begin position="1"/>
        <end position="28"/>
    </location>
</feature>
<proteinExistence type="predicted"/>
<keyword evidence="3" id="KW-1185">Reference proteome</keyword>
<evidence type="ECO:0000313" key="2">
    <source>
        <dbReference type="EMBL" id="PJI95211.1"/>
    </source>
</evidence>
<dbReference type="OrthoDB" id="3731420at2"/>
<dbReference type="AlphaFoldDB" id="A0A2M8WWB8"/>
<name>A0A2M8WWB8_9MICO</name>
<dbReference type="RefSeq" id="WP_100348330.1">
    <property type="nucleotide sequence ID" value="NZ_PGTZ01000002.1"/>
</dbReference>
<dbReference type="Proteomes" id="UP000231586">
    <property type="component" value="Unassembled WGS sequence"/>
</dbReference>
<gene>
    <name evidence="2" type="ORF">CLV34_0085</name>
</gene>
<protein>
    <submittedName>
        <fullName evidence="2">Uncharacterized protein</fullName>
    </submittedName>
</protein>
<feature type="region of interest" description="Disordered" evidence="1">
    <location>
        <begin position="1"/>
        <end position="82"/>
    </location>
</feature>
<comment type="caution">
    <text evidence="2">The sequence shown here is derived from an EMBL/GenBank/DDBJ whole genome shotgun (WGS) entry which is preliminary data.</text>
</comment>
<reference evidence="2 3" key="1">
    <citation type="submission" date="2017-11" db="EMBL/GenBank/DDBJ databases">
        <title>Genomic Encyclopedia of Archaeal and Bacterial Type Strains, Phase II (KMG-II): From Individual Species to Whole Genera.</title>
        <authorList>
            <person name="Goeker M."/>
        </authorList>
    </citation>
    <scope>NUCLEOTIDE SEQUENCE [LARGE SCALE GENOMIC DNA]</scope>
    <source>
        <strain evidence="2 3">DSM 22413</strain>
    </source>
</reference>
<feature type="compositionally biased region" description="Low complexity" evidence="1">
    <location>
        <begin position="42"/>
        <end position="58"/>
    </location>
</feature>